<dbReference type="EMBL" id="PHIG01000005">
    <property type="protein sequence ID" value="PJK31432.1"/>
    <property type="molecule type" value="Genomic_DNA"/>
</dbReference>
<organism evidence="1 2">
    <name type="scientific">Minwuia thermotolerans</name>
    <dbReference type="NCBI Taxonomy" id="2056226"/>
    <lineage>
        <taxon>Bacteria</taxon>
        <taxon>Pseudomonadati</taxon>
        <taxon>Pseudomonadota</taxon>
        <taxon>Alphaproteobacteria</taxon>
        <taxon>Minwuiales</taxon>
        <taxon>Minwuiaceae</taxon>
        <taxon>Minwuia</taxon>
    </lineage>
</organism>
<dbReference type="Proteomes" id="UP000229498">
    <property type="component" value="Unassembled WGS sequence"/>
</dbReference>
<comment type="caution">
    <text evidence="1">The sequence shown here is derived from an EMBL/GenBank/DDBJ whole genome shotgun (WGS) entry which is preliminary data.</text>
</comment>
<protein>
    <submittedName>
        <fullName evidence="1">Uncharacterized protein</fullName>
    </submittedName>
</protein>
<evidence type="ECO:0000313" key="2">
    <source>
        <dbReference type="Proteomes" id="UP000229498"/>
    </source>
</evidence>
<name>A0A2M9G6U5_9PROT</name>
<reference evidence="1 2" key="1">
    <citation type="submission" date="2017-11" db="EMBL/GenBank/DDBJ databases">
        <title>Draft genome sequence of Rhizobiales bacterium SY3-13.</title>
        <authorList>
            <person name="Sun C."/>
        </authorList>
    </citation>
    <scope>NUCLEOTIDE SEQUENCE [LARGE SCALE GENOMIC DNA]</scope>
    <source>
        <strain evidence="1 2">SY3-13</strain>
    </source>
</reference>
<gene>
    <name evidence="1" type="ORF">CVT23_01790</name>
</gene>
<accession>A0A2M9G6U5</accession>
<sequence>MFGAVLGNPVLFLAIGMEGSDRVDDDLDASGCDRSEVIRSVENGEFAPKTMSQLLKGGPPPAAQNHLVAITTKQGRDPAAEHACTANDEDFH</sequence>
<proteinExistence type="predicted"/>
<keyword evidence="2" id="KW-1185">Reference proteome</keyword>
<evidence type="ECO:0000313" key="1">
    <source>
        <dbReference type="EMBL" id="PJK31432.1"/>
    </source>
</evidence>
<dbReference type="AlphaFoldDB" id="A0A2M9G6U5"/>